<feature type="signal peptide" evidence="1">
    <location>
        <begin position="1"/>
        <end position="21"/>
    </location>
</feature>
<reference evidence="2 3" key="1">
    <citation type="submission" date="2014-04" db="EMBL/GenBank/DDBJ databases">
        <title>Evolutionary Origins and Diversification of the Mycorrhizal Mutualists.</title>
        <authorList>
            <consortium name="DOE Joint Genome Institute"/>
            <consortium name="Mycorrhizal Genomics Consortium"/>
            <person name="Kohler A."/>
            <person name="Kuo A."/>
            <person name="Nagy L.G."/>
            <person name="Floudas D."/>
            <person name="Copeland A."/>
            <person name="Barry K.W."/>
            <person name="Cichocki N."/>
            <person name="Veneault-Fourrey C."/>
            <person name="LaButti K."/>
            <person name="Lindquist E.A."/>
            <person name="Lipzen A."/>
            <person name="Lundell T."/>
            <person name="Morin E."/>
            <person name="Murat C."/>
            <person name="Riley R."/>
            <person name="Ohm R."/>
            <person name="Sun H."/>
            <person name="Tunlid A."/>
            <person name="Henrissat B."/>
            <person name="Grigoriev I.V."/>
            <person name="Hibbett D.S."/>
            <person name="Martin F."/>
        </authorList>
    </citation>
    <scope>NUCLEOTIDE SEQUENCE [LARGE SCALE GENOMIC DNA]</scope>
    <source>
        <strain evidence="2 3">Koide BX008</strain>
    </source>
</reference>
<evidence type="ECO:0000313" key="3">
    <source>
        <dbReference type="Proteomes" id="UP000054549"/>
    </source>
</evidence>
<keyword evidence="1" id="KW-0732">Signal</keyword>
<name>A0A0C2W7P4_AMAMK</name>
<accession>A0A0C2W7P4</accession>
<dbReference type="HOGENOM" id="CLU_1805683_0_0_1"/>
<dbReference type="InParanoid" id="A0A0C2W7P4"/>
<keyword evidence="3" id="KW-1185">Reference proteome</keyword>
<evidence type="ECO:0008006" key="4">
    <source>
        <dbReference type="Google" id="ProtNLM"/>
    </source>
</evidence>
<sequence length="143" mass="15517">MFVSCQLCPVSRLLLAILARGAMVLDQVMLNKIPEVGLHWAYWTGSCSDSGQRCNIAGPYSSTASQEDTAPVPSQPAALCAPKDNHFRSSGASIRAMGHHEHAEGLSVLKSVNARSVASCVCSTTDREYDHKQRRQLYSVLDP</sequence>
<proteinExistence type="predicted"/>
<gene>
    <name evidence="2" type="ORF">M378DRAFT_400589</name>
</gene>
<dbReference type="EMBL" id="KN818380">
    <property type="protein sequence ID" value="KIL57172.1"/>
    <property type="molecule type" value="Genomic_DNA"/>
</dbReference>
<feature type="chain" id="PRO_5002157872" description="Secreted protein" evidence="1">
    <location>
        <begin position="22"/>
        <end position="143"/>
    </location>
</feature>
<evidence type="ECO:0000256" key="1">
    <source>
        <dbReference type="SAM" id="SignalP"/>
    </source>
</evidence>
<protein>
    <recommendedName>
        <fullName evidence="4">Secreted protein</fullName>
    </recommendedName>
</protein>
<dbReference type="AlphaFoldDB" id="A0A0C2W7P4"/>
<dbReference type="Proteomes" id="UP000054549">
    <property type="component" value="Unassembled WGS sequence"/>
</dbReference>
<organism evidence="2 3">
    <name type="scientific">Amanita muscaria (strain Koide BX008)</name>
    <dbReference type="NCBI Taxonomy" id="946122"/>
    <lineage>
        <taxon>Eukaryota</taxon>
        <taxon>Fungi</taxon>
        <taxon>Dikarya</taxon>
        <taxon>Basidiomycota</taxon>
        <taxon>Agaricomycotina</taxon>
        <taxon>Agaricomycetes</taxon>
        <taxon>Agaricomycetidae</taxon>
        <taxon>Agaricales</taxon>
        <taxon>Pluteineae</taxon>
        <taxon>Amanitaceae</taxon>
        <taxon>Amanita</taxon>
    </lineage>
</organism>
<evidence type="ECO:0000313" key="2">
    <source>
        <dbReference type="EMBL" id="KIL57172.1"/>
    </source>
</evidence>